<comment type="cofactor">
    <cofactor evidence="1">
        <name>Zn(2+)</name>
        <dbReference type="ChEBI" id="CHEBI:29105"/>
    </cofactor>
</comment>
<dbReference type="Gene3D" id="3.40.50.1820">
    <property type="entry name" value="alpha/beta hydrolase"/>
    <property type="match status" value="1"/>
</dbReference>
<keyword evidence="3" id="KW-0479">Metal-binding</keyword>
<evidence type="ECO:0000259" key="8">
    <source>
        <dbReference type="Pfam" id="PF00561"/>
    </source>
</evidence>
<reference evidence="10 11" key="1">
    <citation type="journal article" date="2014" name="BMC Genomics">
        <title>Genome sequencing of four Aureobasidium pullulans varieties: biotechnological potential, stress tolerance, and description of new species.</title>
        <authorList>
            <person name="Gostin Ar C."/>
            <person name="Ohm R.A."/>
            <person name="Kogej T."/>
            <person name="Sonjak S."/>
            <person name="Turk M."/>
            <person name="Zajc J."/>
            <person name="Zalar P."/>
            <person name="Grube M."/>
            <person name="Sun H."/>
            <person name="Han J."/>
            <person name="Sharma A."/>
            <person name="Chiniquy J."/>
            <person name="Ngan C.Y."/>
            <person name="Lipzen A."/>
            <person name="Barry K."/>
            <person name="Grigoriev I.V."/>
            <person name="Gunde-Cimerman N."/>
        </authorList>
    </citation>
    <scope>NUCLEOTIDE SEQUENCE [LARGE SCALE GENOMIC DNA]</scope>
    <source>
        <strain evidence="10 11">EXF-2481</strain>
    </source>
</reference>
<dbReference type="InterPro" id="IPR012962">
    <property type="entry name" value="Pept_M54_archaemetzincn"/>
</dbReference>
<dbReference type="EMBL" id="KL584767">
    <property type="protein sequence ID" value="KEQ93217.1"/>
    <property type="molecule type" value="Genomic_DNA"/>
</dbReference>
<dbReference type="AlphaFoldDB" id="A0A074YGK6"/>
<evidence type="ECO:0000256" key="6">
    <source>
        <dbReference type="ARBA" id="ARBA00023049"/>
    </source>
</evidence>
<evidence type="ECO:0000256" key="4">
    <source>
        <dbReference type="ARBA" id="ARBA00022801"/>
    </source>
</evidence>
<sequence>MSCRHKVLVSEPSRVARHTGYHRPDRAERAQASGHAQDATFDDSDYPGPLVLSNDEIDADPEYPAQSLKDWQTLITPKSLPSERKKIYVASPPSQTHAFASIAAEQAIQTHTPPPRFADIMVYLTAFYQGFEVAELPSYTLTFDKWGERDTDQQIKTCVALNTPEESIRIRKRPISNKVHLSQLNLNDLLDVAIAVLPSDALALILLMGFDLYEDDDDEFACGRAYGGSHVCVVSSFRYNPYLDKELGIDRSHIWPASHCARYVNAEVDKYIEKESTYGKRKRESAIDSSTTTLGSPLAQAVAACGPQSFPSLWLERVCRTASHEIGHCLGIDHCSASIAEDLRQPPYLCPVDDAKLNALIAARGDREKASTAMREDALIEYTQQYQSSGATYFIAFQAWLIARKEMREEVLSRHNASQMEHHEQVRAPKQDAVGGVDGSHPKLDHWRSLEGFLTSARLTPSIPIEGNIQRQFPLGSIINNRLSGFEQTIDEALSRYYRISESVKMTTCGYLLWKALLAVALLSALYSICSPWRLALDLGCTQGEMLDDYRNIPPSSKLEWYPCFEDFLCAKFRVSMNHNRSMALSDGEGAVVDIALIMVGYQEYVLHEDRSLTFQCKLPGRDHVKHNNYSISPLIVNPGGPGASGVEFVRQLGWAIRNITGDDQDIVGFDPRGTGYTKPTADCYTFSPSDLPVTDAEILRGEYNRVQFIIANEELGLVNSSQGALRQRDEANRAVAELCKMKDEIEGDGSILRYLDAQSVARDLLAVVDAWGRWRDTLFTKQDELEVEGSTKGQLVYLGYSYGTWLGATFAAMFPDRVGRMVLDGVVDVEQAHEPFPLTTLRDTDKVYSLFFIYCAQAGPEVCVFARDGDSVSDLRARARMVMNRLEQNSLFGVNTRTYTPSIVTWSMIHSITFGTLYSPVLLFPLLAAFYDLLYREEYHTIHASLSQLRDRTKPCTYCSSQSPSSFNVGDAATAIRCLDFRPLNDTLAGLEDHYHNLSRISDFANVFMPVGMSCNTWPIRPATPQLPLFTSSASINTSFPLLSISNTHDPITPLQNGITMAKRFSGAGFIEQMGEGHCSFAEISLCTIDKMRIYLRHGIVPAAPKYNDVEDLGDGLWDKCEVDEKPWKRFDDEVSVRSERDSNAAAAWRDVQAYMARQFSDRS</sequence>
<dbReference type="InterPro" id="IPR029058">
    <property type="entry name" value="AB_hydrolase_fold"/>
</dbReference>
<keyword evidence="11" id="KW-1185">Reference proteome</keyword>
<dbReference type="GeneID" id="25364439"/>
<keyword evidence="5" id="KW-0862">Zinc</keyword>
<evidence type="ECO:0000256" key="2">
    <source>
        <dbReference type="ARBA" id="ARBA00022670"/>
    </source>
</evidence>
<dbReference type="SUPFAM" id="SSF53474">
    <property type="entry name" value="alpha/beta-Hydrolases"/>
    <property type="match status" value="1"/>
</dbReference>
<accession>A0A074YGK6</accession>
<evidence type="ECO:0000256" key="3">
    <source>
        <dbReference type="ARBA" id="ARBA00022723"/>
    </source>
</evidence>
<dbReference type="Pfam" id="PF08386">
    <property type="entry name" value="Abhydrolase_4"/>
    <property type="match status" value="1"/>
</dbReference>
<feature type="region of interest" description="Disordered" evidence="7">
    <location>
        <begin position="1"/>
        <end position="47"/>
    </location>
</feature>
<keyword evidence="6" id="KW-0482">Metalloprotease</keyword>
<keyword evidence="2" id="KW-0645">Protease</keyword>
<protein>
    <submittedName>
        <fullName evidence="10">Uncharacterized protein</fullName>
    </submittedName>
</protein>
<dbReference type="HOGENOM" id="CLU_274740_0_0_1"/>
<dbReference type="SUPFAM" id="SSF55486">
    <property type="entry name" value="Metalloproteases ('zincins'), catalytic domain"/>
    <property type="match status" value="1"/>
</dbReference>
<dbReference type="GO" id="GO:0046872">
    <property type="term" value="F:metal ion binding"/>
    <property type="evidence" value="ECO:0007669"/>
    <property type="project" value="UniProtKB-KW"/>
</dbReference>
<feature type="domain" description="AB hydrolase-1" evidence="8">
    <location>
        <begin position="634"/>
        <end position="848"/>
    </location>
</feature>
<evidence type="ECO:0000256" key="7">
    <source>
        <dbReference type="SAM" id="MobiDB-lite"/>
    </source>
</evidence>
<dbReference type="Proteomes" id="UP000030641">
    <property type="component" value="Unassembled WGS sequence"/>
</dbReference>
<dbReference type="Gene3D" id="3.40.390.10">
    <property type="entry name" value="Collagenase (Catalytic Domain)"/>
    <property type="match status" value="1"/>
</dbReference>
<evidence type="ECO:0000259" key="9">
    <source>
        <dbReference type="Pfam" id="PF08386"/>
    </source>
</evidence>
<dbReference type="RefSeq" id="XP_013341524.1">
    <property type="nucleotide sequence ID" value="XM_013486070.1"/>
</dbReference>
<feature type="domain" description="Peptidase S33 tripeptidyl aminopeptidase-like C-terminal" evidence="9">
    <location>
        <begin position="1005"/>
        <end position="1105"/>
    </location>
</feature>
<dbReference type="PANTHER" id="PTHR15910">
    <property type="entry name" value="ARCHAEMETZINCIN"/>
    <property type="match status" value="1"/>
</dbReference>
<dbReference type="OMA" id="EYHTIHA"/>
<evidence type="ECO:0000313" key="10">
    <source>
        <dbReference type="EMBL" id="KEQ93217.1"/>
    </source>
</evidence>
<dbReference type="GO" id="GO:0008237">
    <property type="term" value="F:metallopeptidase activity"/>
    <property type="evidence" value="ECO:0007669"/>
    <property type="project" value="UniProtKB-KW"/>
</dbReference>
<dbReference type="InterPro" id="IPR013595">
    <property type="entry name" value="Pept_S33_TAP-like_C"/>
</dbReference>
<dbReference type="STRING" id="1043005.A0A074YGK6"/>
<gene>
    <name evidence="10" type="ORF">AUEXF2481DRAFT_31469</name>
</gene>
<evidence type="ECO:0000256" key="1">
    <source>
        <dbReference type="ARBA" id="ARBA00001947"/>
    </source>
</evidence>
<dbReference type="InterPro" id="IPR024079">
    <property type="entry name" value="MetalloPept_cat_dom_sf"/>
</dbReference>
<organism evidence="10 11">
    <name type="scientific">Aureobasidium subglaciale (strain EXF-2481)</name>
    <name type="common">Aureobasidium pullulans var. subglaciale</name>
    <dbReference type="NCBI Taxonomy" id="1043005"/>
    <lineage>
        <taxon>Eukaryota</taxon>
        <taxon>Fungi</taxon>
        <taxon>Dikarya</taxon>
        <taxon>Ascomycota</taxon>
        <taxon>Pezizomycotina</taxon>
        <taxon>Dothideomycetes</taxon>
        <taxon>Dothideomycetidae</taxon>
        <taxon>Dothideales</taxon>
        <taxon>Saccotheciaceae</taxon>
        <taxon>Aureobasidium</taxon>
    </lineage>
</organism>
<dbReference type="Pfam" id="PF00561">
    <property type="entry name" value="Abhydrolase_1"/>
    <property type="match status" value="1"/>
</dbReference>
<proteinExistence type="predicted"/>
<evidence type="ECO:0000313" key="11">
    <source>
        <dbReference type="Proteomes" id="UP000030641"/>
    </source>
</evidence>
<dbReference type="InterPro" id="IPR000073">
    <property type="entry name" value="AB_hydrolase_1"/>
</dbReference>
<name>A0A074YGK6_AURSE</name>
<dbReference type="PANTHER" id="PTHR15910:SF1">
    <property type="entry name" value="ARCHAEMETZINCIN-2"/>
    <property type="match status" value="1"/>
</dbReference>
<dbReference type="OrthoDB" id="425534at2759"/>
<dbReference type="CDD" id="cd11375">
    <property type="entry name" value="Peptidase_M54"/>
    <property type="match status" value="1"/>
</dbReference>
<evidence type="ECO:0000256" key="5">
    <source>
        <dbReference type="ARBA" id="ARBA00022833"/>
    </source>
</evidence>
<keyword evidence="4" id="KW-0378">Hydrolase</keyword>
<dbReference type="GO" id="GO:0006508">
    <property type="term" value="P:proteolysis"/>
    <property type="evidence" value="ECO:0007669"/>
    <property type="project" value="UniProtKB-KW"/>
</dbReference>
<dbReference type="InParanoid" id="A0A074YGK6"/>